<dbReference type="InterPro" id="IPR016169">
    <property type="entry name" value="FAD-bd_PCMH_sub2"/>
</dbReference>
<dbReference type="PANTHER" id="PTHR22777:SF27">
    <property type="entry name" value="MAGNESIUM AND COBALT EFFLUX PROTEIN CORC"/>
    <property type="match status" value="1"/>
</dbReference>
<dbReference type="InterPro" id="IPR036318">
    <property type="entry name" value="FAD-bd_PCMH-like_sf"/>
</dbReference>
<keyword evidence="6" id="KW-0170">Cobalt</keyword>
<dbReference type="GO" id="GO:0005886">
    <property type="term" value="C:plasma membrane"/>
    <property type="evidence" value="ECO:0007669"/>
    <property type="project" value="TreeGrafter"/>
</dbReference>
<organism evidence="11 12">
    <name type="scientific">Stagnimonas aquatica</name>
    <dbReference type="NCBI Taxonomy" id="2689987"/>
    <lineage>
        <taxon>Bacteria</taxon>
        <taxon>Pseudomonadati</taxon>
        <taxon>Pseudomonadota</taxon>
        <taxon>Gammaproteobacteria</taxon>
        <taxon>Nevskiales</taxon>
        <taxon>Nevskiaceae</taxon>
        <taxon>Stagnimonas</taxon>
    </lineage>
</organism>
<evidence type="ECO:0000313" key="11">
    <source>
        <dbReference type="EMBL" id="ROH91959.1"/>
    </source>
</evidence>
<evidence type="ECO:0000256" key="6">
    <source>
        <dbReference type="ARBA" id="ARBA00023285"/>
    </source>
</evidence>
<feature type="domain" description="CBS" evidence="10">
    <location>
        <begin position="74"/>
        <end position="135"/>
    </location>
</feature>
<evidence type="ECO:0000256" key="9">
    <source>
        <dbReference type="PROSITE-ProRule" id="PRU00703"/>
    </source>
</evidence>
<dbReference type="InterPro" id="IPR046342">
    <property type="entry name" value="CBS_dom_sf"/>
</dbReference>
<dbReference type="SUPFAM" id="SSF56176">
    <property type="entry name" value="FAD-binding/transporter-associated domain-like"/>
    <property type="match status" value="1"/>
</dbReference>
<evidence type="ECO:0000256" key="8">
    <source>
        <dbReference type="ARBA" id="ARBA00040729"/>
    </source>
</evidence>
<evidence type="ECO:0000256" key="7">
    <source>
        <dbReference type="ARBA" id="ARBA00037273"/>
    </source>
</evidence>
<keyword evidence="2" id="KW-0813">Transport</keyword>
<comment type="similarity">
    <text evidence="1">Belongs to the UPF0053 family.</text>
</comment>
<dbReference type="SUPFAM" id="SSF54631">
    <property type="entry name" value="CBS-domain pair"/>
    <property type="match status" value="1"/>
</dbReference>
<comment type="function">
    <text evidence="7">Plays a role in the transport of magnesium and cobalt ions.</text>
</comment>
<dbReference type="PANTHER" id="PTHR22777">
    <property type="entry name" value="HEMOLYSIN-RELATED"/>
    <property type="match status" value="1"/>
</dbReference>
<dbReference type="InParanoid" id="A0A3N0VGS2"/>
<dbReference type="SMART" id="SM00116">
    <property type="entry name" value="CBS"/>
    <property type="match status" value="2"/>
</dbReference>
<dbReference type="InterPro" id="IPR054115">
    <property type="entry name" value="CorC_N"/>
</dbReference>
<comment type="caution">
    <text evidence="11">The sequence shown here is derived from an EMBL/GenBank/DDBJ whole genome shotgun (WGS) entry which is preliminary data.</text>
</comment>
<evidence type="ECO:0000259" key="10">
    <source>
        <dbReference type="PROSITE" id="PS51371"/>
    </source>
</evidence>
<dbReference type="Pfam" id="PF03471">
    <property type="entry name" value="CorC_HlyC"/>
    <property type="match status" value="1"/>
</dbReference>
<name>A0A3N0VGS2_9GAMM</name>
<keyword evidence="5 9" id="KW-0129">CBS domain</keyword>
<dbReference type="InterPro" id="IPR044751">
    <property type="entry name" value="Ion_transp-like_CBS"/>
</dbReference>
<keyword evidence="4" id="KW-0460">Magnesium</keyword>
<keyword evidence="12" id="KW-1185">Reference proteome</keyword>
<gene>
    <name evidence="11" type="ORF">ED208_06190</name>
</gene>
<dbReference type="Pfam" id="PF00571">
    <property type="entry name" value="CBS"/>
    <property type="match status" value="2"/>
</dbReference>
<evidence type="ECO:0000313" key="12">
    <source>
        <dbReference type="Proteomes" id="UP000282106"/>
    </source>
</evidence>
<dbReference type="InterPro" id="IPR000644">
    <property type="entry name" value="CBS_dom"/>
</dbReference>
<dbReference type="AlphaFoldDB" id="A0A3N0VGS2"/>
<dbReference type="RefSeq" id="WP_123211003.1">
    <property type="nucleotide sequence ID" value="NZ_RJVO01000002.1"/>
</dbReference>
<feature type="domain" description="CBS" evidence="10">
    <location>
        <begin position="138"/>
        <end position="198"/>
    </location>
</feature>
<dbReference type="InterPro" id="IPR005170">
    <property type="entry name" value="Transptr-assoc_dom"/>
</dbReference>
<evidence type="ECO:0000256" key="2">
    <source>
        <dbReference type="ARBA" id="ARBA00022448"/>
    </source>
</evidence>
<reference evidence="11 12" key="1">
    <citation type="submission" date="2018-10" db="EMBL/GenBank/DDBJ databases">
        <authorList>
            <person name="Chen W.-M."/>
        </authorList>
    </citation>
    <scope>NUCLEOTIDE SEQUENCE [LARGE SCALE GENOMIC DNA]</scope>
    <source>
        <strain evidence="11 12">THS-13</strain>
    </source>
</reference>
<evidence type="ECO:0000256" key="3">
    <source>
        <dbReference type="ARBA" id="ARBA00022737"/>
    </source>
</evidence>
<protein>
    <recommendedName>
        <fullName evidence="8">Magnesium and cobalt efflux protein CorC</fullName>
    </recommendedName>
</protein>
<sequence length="284" mass="32036">MNDGPSSNHEDTHETTPSHWWKRLTLRLVGGPRTQEDLKDLLEGAREDGLMDADAADMIDGVLETRELQARDIMVPRAQMVCIESDWGPEQVLAAVVESGHSRYPVIGDNKDEVVGVLLAKDLLKFTTATATFDLARVMRPTSFVPESKRVNVLLKDFKRKHQHMAIVVDEYGGVAGLVTIEDILETIVGEIDDEHDEAEGAWIIKQDERRYVVNALTPIEEFNEHFNAEFSDEEFDTVGGLVVHHFGHLPRRGESVKIGRFQFSVQRADSRRVQQLQVLLSQD</sequence>
<dbReference type="FunCoup" id="A0A3N0VGS2">
    <property type="interactions" value="116"/>
</dbReference>
<dbReference type="Gene3D" id="3.10.580.10">
    <property type="entry name" value="CBS-domain"/>
    <property type="match status" value="1"/>
</dbReference>
<dbReference type="Gene3D" id="3.30.465.10">
    <property type="match status" value="1"/>
</dbReference>
<dbReference type="EMBL" id="RJVO01000002">
    <property type="protein sequence ID" value="ROH91959.1"/>
    <property type="molecule type" value="Genomic_DNA"/>
</dbReference>
<evidence type="ECO:0000256" key="5">
    <source>
        <dbReference type="ARBA" id="ARBA00023122"/>
    </source>
</evidence>
<dbReference type="GO" id="GO:0050660">
    <property type="term" value="F:flavin adenine dinucleotide binding"/>
    <property type="evidence" value="ECO:0007669"/>
    <property type="project" value="InterPro"/>
</dbReference>
<keyword evidence="3" id="KW-0677">Repeat</keyword>
<dbReference type="SMART" id="SM01091">
    <property type="entry name" value="CorC_HlyC"/>
    <property type="match status" value="1"/>
</dbReference>
<proteinExistence type="inferred from homology"/>
<evidence type="ECO:0000256" key="4">
    <source>
        <dbReference type="ARBA" id="ARBA00022842"/>
    </source>
</evidence>
<dbReference type="Proteomes" id="UP000282106">
    <property type="component" value="Unassembled WGS sequence"/>
</dbReference>
<dbReference type="FunFam" id="3.10.580.10:FF:000002">
    <property type="entry name" value="Magnesium/cobalt efflux protein CorC"/>
    <property type="match status" value="1"/>
</dbReference>
<evidence type="ECO:0000256" key="1">
    <source>
        <dbReference type="ARBA" id="ARBA00006337"/>
    </source>
</evidence>
<dbReference type="Pfam" id="PF21917">
    <property type="entry name" value="NMB0537_N"/>
    <property type="match status" value="1"/>
</dbReference>
<accession>A0A3N0VGS2</accession>
<dbReference type="CDD" id="cd04590">
    <property type="entry name" value="CBS_pair_CorC_HlyC_assoc"/>
    <property type="match status" value="1"/>
</dbReference>
<dbReference type="PROSITE" id="PS51371">
    <property type="entry name" value="CBS"/>
    <property type="match status" value="2"/>
</dbReference>